<evidence type="ECO:0000256" key="1">
    <source>
        <dbReference type="SAM" id="MobiDB-lite"/>
    </source>
</evidence>
<dbReference type="Proteomes" id="UP000201903">
    <property type="component" value="Segment"/>
</dbReference>
<name>A0A0D3R1R0_9RHAB</name>
<keyword evidence="2" id="KW-1133">Transmembrane helix</keyword>
<reference evidence="3 4" key="1">
    <citation type="journal article" date="2015" name="PLoS Pathog.">
        <title>Evolution of genome size and complexity in the rhabdoviridae.</title>
        <authorList>
            <person name="Walker P.J."/>
            <person name="Firth C."/>
            <person name="Widen S.G."/>
            <person name="Blasdell K.R."/>
            <person name="Guzman H."/>
            <person name="Wood T.G."/>
            <person name="Paradkar P.N."/>
            <person name="Holmes E.C."/>
            <person name="Tesh R.B."/>
            <person name="Vasilakis N."/>
        </authorList>
    </citation>
    <scope>NUCLEOTIDE SEQUENCE [LARGE SCALE GENOMIC DNA]</scope>
    <source>
        <strain evidence="3 4">M-1056</strain>
    </source>
</reference>
<dbReference type="EMBL" id="KM204999">
    <property type="protein sequence ID" value="AJR28405.1"/>
    <property type="molecule type" value="Viral_cRNA"/>
</dbReference>
<feature type="region of interest" description="Disordered" evidence="1">
    <location>
        <begin position="73"/>
        <end position="96"/>
    </location>
</feature>
<dbReference type="KEGG" id="vg:37627454"/>
<proteinExistence type="predicted"/>
<dbReference type="RefSeq" id="YP_009362261.1">
    <property type="nucleotide sequence ID" value="NC_034549.1"/>
</dbReference>
<feature type="region of interest" description="Disordered" evidence="1">
    <location>
        <begin position="151"/>
        <end position="170"/>
    </location>
</feature>
<dbReference type="GeneID" id="37627454"/>
<evidence type="ECO:0000313" key="3">
    <source>
        <dbReference type="EMBL" id="AJR28405.1"/>
    </source>
</evidence>
<organism evidence="3 4">
    <name type="scientific">Klamath virus</name>
    <dbReference type="NCBI Taxonomy" id="909206"/>
    <lineage>
        <taxon>Viruses</taxon>
        <taxon>Riboviria</taxon>
        <taxon>Orthornavirae</taxon>
        <taxon>Negarnaviricota</taxon>
        <taxon>Haploviricotina</taxon>
        <taxon>Monjiviricetes</taxon>
        <taxon>Mononegavirales</taxon>
        <taxon>Rhabdoviridae</taxon>
        <taxon>Alpharhabdovirinae</taxon>
        <taxon>Tupavirus</taxon>
        <taxon>Tupavirus klamath</taxon>
    </lineage>
</organism>
<sequence>MISQNFRIPWRRLKERTSARWRETKEDLLSLTPPTSLTSLIHTAPVVSLVNFFLMVLIRLKLWRKGTNQRATQTTKMQIQETEAQTATSPPSLSPTMGPIYRPLTIPLNQETTFSTSMDPTKDHIPYVSTPKSCNPLQSMVSSSSYASSYMSSGQGLDSPSRPQVDTSPSIRSRFRAPQFLRAPFKRAEMCTLDIRSGSKLDSSTPEKREVGFC</sequence>
<evidence type="ECO:0000256" key="2">
    <source>
        <dbReference type="SAM" id="Phobius"/>
    </source>
</evidence>
<feature type="compositionally biased region" description="Polar residues" evidence="1">
    <location>
        <begin position="73"/>
        <end position="95"/>
    </location>
</feature>
<protein>
    <submittedName>
        <fullName evidence="3">Uncharacterized protein</fullName>
    </submittedName>
</protein>
<keyword evidence="4" id="KW-1185">Reference proteome</keyword>
<feature type="transmembrane region" description="Helical" evidence="2">
    <location>
        <begin position="40"/>
        <end position="60"/>
    </location>
</feature>
<keyword evidence="2" id="KW-0472">Membrane</keyword>
<keyword evidence="2" id="KW-0812">Transmembrane</keyword>
<accession>A0A0D3R1R0</accession>
<evidence type="ECO:0000313" key="4">
    <source>
        <dbReference type="Proteomes" id="UP000201903"/>
    </source>
</evidence>
<feature type="compositionally biased region" description="Polar residues" evidence="1">
    <location>
        <begin position="154"/>
        <end position="170"/>
    </location>
</feature>